<keyword evidence="3" id="KW-1185">Reference proteome</keyword>
<dbReference type="OrthoDB" id="6189739at2"/>
<evidence type="ECO:0000313" key="2">
    <source>
        <dbReference type="EMBL" id="TGN41490.1"/>
    </source>
</evidence>
<organism evidence="2 3">
    <name type="scientific">Marinobacter confluentis</name>
    <dbReference type="NCBI Taxonomy" id="1697557"/>
    <lineage>
        <taxon>Bacteria</taxon>
        <taxon>Pseudomonadati</taxon>
        <taxon>Pseudomonadota</taxon>
        <taxon>Gammaproteobacteria</taxon>
        <taxon>Pseudomonadales</taxon>
        <taxon>Marinobacteraceae</taxon>
        <taxon>Marinobacter</taxon>
    </lineage>
</organism>
<dbReference type="InterPro" id="IPR029058">
    <property type="entry name" value="AB_hydrolase_fold"/>
</dbReference>
<dbReference type="AlphaFoldDB" id="A0A4Z1C792"/>
<name>A0A4Z1C792_9GAMM</name>
<evidence type="ECO:0008006" key="4">
    <source>
        <dbReference type="Google" id="ProtNLM"/>
    </source>
</evidence>
<gene>
    <name evidence="2" type="ORF">E5Q11_02845</name>
</gene>
<dbReference type="Proteomes" id="UP000298325">
    <property type="component" value="Unassembled WGS sequence"/>
</dbReference>
<keyword evidence="1" id="KW-0732">Signal</keyword>
<feature type="signal peptide" evidence="1">
    <location>
        <begin position="1"/>
        <end position="29"/>
    </location>
</feature>
<comment type="caution">
    <text evidence="2">The sequence shown here is derived from an EMBL/GenBank/DDBJ whole genome shotgun (WGS) entry which is preliminary data.</text>
</comment>
<feature type="chain" id="PRO_5021457977" description="Alpha/beta hydrolase" evidence="1">
    <location>
        <begin position="30"/>
        <end position="362"/>
    </location>
</feature>
<proteinExistence type="predicted"/>
<sequence>MKTRTGSAWKAALAAAAMTGGLFAGNASAQLAGHNVILVHGFQNQDLADPPTNLNEVKSAGADYWRDFWLSRSDARIDWGSNSRVEGGIAQQAYIQLQNISRQGLCNNFCIVVSHSTGDLVTRYLLENQARWLQNLGLQPLRILTTIDFAGAGGGTELANLALSVAYNDSWYNWPVKQAVRAFTGINPQPGNLGVLNDLQTNVARNLAISPNNIPRLRFVAGGSPFLGITKPFISGTDDGVVPTHSACGASTSRAIDSCTPSLSLAGKVSSQTAPSARYVNHYPILMNEGATHNGVLGSETGNISVPVINNFTLSNLRVDFARRTYNVRPWWQWWGSGDQYVEVPGSDRTDMSSLVYNTLNN</sequence>
<dbReference type="Gene3D" id="3.40.50.1820">
    <property type="entry name" value="alpha/beta hydrolase"/>
    <property type="match status" value="1"/>
</dbReference>
<dbReference type="EMBL" id="SRPF01000001">
    <property type="protein sequence ID" value="TGN41490.1"/>
    <property type="molecule type" value="Genomic_DNA"/>
</dbReference>
<protein>
    <recommendedName>
        <fullName evidence="4">Alpha/beta hydrolase</fullName>
    </recommendedName>
</protein>
<reference evidence="2 3" key="1">
    <citation type="submission" date="2019-04" db="EMBL/GenBank/DDBJ databases">
        <authorList>
            <person name="Park S."/>
            <person name="Yoon J.-H."/>
        </authorList>
    </citation>
    <scope>NUCLEOTIDE SEQUENCE [LARGE SCALE GENOMIC DNA]</scope>
    <source>
        <strain evidence="2 3">HJM-18</strain>
    </source>
</reference>
<dbReference type="RefSeq" id="WP_135801874.1">
    <property type="nucleotide sequence ID" value="NZ_SRPF01000001.1"/>
</dbReference>
<evidence type="ECO:0000313" key="3">
    <source>
        <dbReference type="Proteomes" id="UP000298325"/>
    </source>
</evidence>
<accession>A0A4Z1C792</accession>
<dbReference type="SUPFAM" id="SSF53474">
    <property type="entry name" value="alpha/beta-Hydrolases"/>
    <property type="match status" value="1"/>
</dbReference>
<evidence type="ECO:0000256" key="1">
    <source>
        <dbReference type="SAM" id="SignalP"/>
    </source>
</evidence>